<comment type="subcellular location">
    <subcellularLocation>
        <location evidence="1">Virion</location>
    </subcellularLocation>
</comment>
<sequence>MKMNTIEQFANAGLLGPLARKDAFSSTDTLPTELKGFATEVGKAFKELRDTNDQMLKAKADGKSVSDLEAKTVKMQESIDTLEKSITDGLKTIRAEKAADEIKADDRLLASDFALNIKGQKVSLDEVTPDLMKEAKNYEADFSRWLRTEGKALTSGIDPSGGYWVPTTTSRRIITKLHETTPMRQLATVEETNGDKWEIENDRGIVPARWVDDTTAHQASGTPKTGMRAIMVHNLQAQPRASSNLLEDASRNVEQWLADKVALGFALAEASAFVLGDGVGKPRGLLTYPEVEYVKASDKTDADWRKMRFVKSGAAAALGGLDGFAHLITSLKSLYRINATFMMNRMTVGALRVLKDGEGRYLLDPMNQNRGVASIFGFPISEGDDLDEVGAGKIPVVLGDIRAAYTIVQRRGIRVLRDPYTAKPMVQFDHTARVGGDVVDFDAFRVLKIAA</sequence>
<dbReference type="EMBL" id="QTUJ01000002">
    <property type="protein sequence ID" value="REF69643.1"/>
    <property type="molecule type" value="Genomic_DNA"/>
</dbReference>
<dbReference type="SUPFAM" id="SSF56563">
    <property type="entry name" value="Major capsid protein gp5"/>
    <property type="match status" value="1"/>
</dbReference>
<comment type="caution">
    <text evidence="3">The sequence shown here is derived from an EMBL/GenBank/DDBJ whole genome shotgun (WGS) entry which is preliminary data.</text>
</comment>
<organism evidence="3 4">
    <name type="scientific">Paracoccus versutus</name>
    <name type="common">Thiobacillus versutus</name>
    <dbReference type="NCBI Taxonomy" id="34007"/>
    <lineage>
        <taxon>Bacteria</taxon>
        <taxon>Pseudomonadati</taxon>
        <taxon>Pseudomonadota</taxon>
        <taxon>Alphaproteobacteria</taxon>
        <taxon>Rhodobacterales</taxon>
        <taxon>Paracoccaceae</taxon>
        <taxon>Paracoccus</taxon>
    </lineage>
</organism>
<evidence type="ECO:0000313" key="3">
    <source>
        <dbReference type="EMBL" id="REF69643.1"/>
    </source>
</evidence>
<dbReference type="InterPro" id="IPR024455">
    <property type="entry name" value="Phage_capsid"/>
</dbReference>
<accession>A0A3D9XKK9</accession>
<evidence type="ECO:0000256" key="1">
    <source>
        <dbReference type="ARBA" id="ARBA00004328"/>
    </source>
</evidence>
<dbReference type="InterPro" id="IPR054612">
    <property type="entry name" value="Phage_capsid-like_C"/>
</dbReference>
<protein>
    <submittedName>
        <fullName evidence="3">HK97 family phage major capsid protein</fullName>
    </submittedName>
</protein>
<reference evidence="3 4" key="1">
    <citation type="submission" date="2018-08" db="EMBL/GenBank/DDBJ databases">
        <title>Genomic Encyclopedia of Archaeal and Bacterial Type Strains, Phase II (KMG-II): from individual species to whole genera.</title>
        <authorList>
            <person name="Goeker M."/>
        </authorList>
    </citation>
    <scope>NUCLEOTIDE SEQUENCE [LARGE SCALE GENOMIC DNA]</scope>
    <source>
        <strain evidence="3 4">DSM 17099</strain>
    </source>
</reference>
<dbReference type="AlphaFoldDB" id="A0A3D9XKK9"/>
<name>A0A3D9XKK9_PARVE</name>
<gene>
    <name evidence="3" type="ORF">BDD41_2353</name>
</gene>
<dbReference type="Proteomes" id="UP000256941">
    <property type="component" value="Unassembled WGS sequence"/>
</dbReference>
<dbReference type="RefSeq" id="WP_072462827.1">
    <property type="nucleotide sequence ID" value="NZ_CP038197.1"/>
</dbReference>
<dbReference type="Gene3D" id="3.30.2320.10">
    <property type="entry name" value="hypothetical protein PF0899 domain"/>
    <property type="match status" value="1"/>
</dbReference>
<feature type="domain" description="Phage capsid-like C-terminal" evidence="2">
    <location>
        <begin position="161"/>
        <end position="448"/>
    </location>
</feature>
<evidence type="ECO:0000313" key="4">
    <source>
        <dbReference type="Proteomes" id="UP000256941"/>
    </source>
</evidence>
<dbReference type="Pfam" id="PF05065">
    <property type="entry name" value="Phage_capsid"/>
    <property type="match status" value="1"/>
</dbReference>
<dbReference type="NCBIfam" id="TIGR01554">
    <property type="entry name" value="major_cap_HK97"/>
    <property type="match status" value="1"/>
</dbReference>
<evidence type="ECO:0000259" key="2">
    <source>
        <dbReference type="Pfam" id="PF05065"/>
    </source>
</evidence>
<proteinExistence type="predicted"/>